<reference evidence="4" key="1">
    <citation type="journal article" date="2019" name="Int. J. Syst. Evol. Microbiol.">
        <title>The Global Catalogue of Microorganisms (GCM) 10K type strain sequencing project: providing services to taxonomists for standard genome sequencing and annotation.</title>
        <authorList>
            <consortium name="The Broad Institute Genomics Platform"/>
            <consortium name="The Broad Institute Genome Sequencing Center for Infectious Disease"/>
            <person name="Wu L."/>
            <person name="Ma J."/>
        </authorList>
    </citation>
    <scope>NUCLEOTIDE SEQUENCE [LARGE SCALE GENOMIC DNA]</scope>
    <source>
        <strain evidence="4">JCM 18410</strain>
    </source>
</reference>
<dbReference type="SUPFAM" id="SSF55785">
    <property type="entry name" value="PYP-like sensor domain (PAS domain)"/>
    <property type="match status" value="1"/>
</dbReference>
<dbReference type="InterPro" id="IPR036457">
    <property type="entry name" value="PPM-type-like_dom_sf"/>
</dbReference>
<evidence type="ECO:0000313" key="3">
    <source>
        <dbReference type="EMBL" id="GAA5075605.1"/>
    </source>
</evidence>
<name>A0ABP9LGD6_9ACTN</name>
<gene>
    <name evidence="3" type="ORF">GCM10023336_65040</name>
</gene>
<dbReference type="Gene3D" id="3.60.40.10">
    <property type="entry name" value="PPM-type phosphatase domain"/>
    <property type="match status" value="1"/>
</dbReference>
<protein>
    <recommendedName>
        <fullName evidence="2">PPM-type phosphatase domain-containing protein</fullName>
    </recommendedName>
</protein>
<dbReference type="SMART" id="SM00331">
    <property type="entry name" value="PP2C_SIG"/>
    <property type="match status" value="1"/>
</dbReference>
<keyword evidence="4" id="KW-1185">Reference proteome</keyword>
<comment type="caution">
    <text evidence="3">The sequence shown here is derived from an EMBL/GenBank/DDBJ whole genome shotgun (WGS) entry which is preliminary data.</text>
</comment>
<dbReference type="InterPro" id="IPR035965">
    <property type="entry name" value="PAS-like_dom_sf"/>
</dbReference>
<dbReference type="InterPro" id="IPR052016">
    <property type="entry name" value="Bact_Sigma-Reg"/>
</dbReference>
<keyword evidence="1" id="KW-0378">Hydrolase</keyword>
<dbReference type="Proteomes" id="UP001500124">
    <property type="component" value="Unassembled WGS sequence"/>
</dbReference>
<evidence type="ECO:0000259" key="2">
    <source>
        <dbReference type="SMART" id="SM00331"/>
    </source>
</evidence>
<evidence type="ECO:0000256" key="1">
    <source>
        <dbReference type="ARBA" id="ARBA00022801"/>
    </source>
</evidence>
<dbReference type="InterPro" id="IPR001932">
    <property type="entry name" value="PPM-type_phosphatase-like_dom"/>
</dbReference>
<sequence>MSSDDVRAAGPAPRVPDHGALVSGTALVTEPSLRLRERAGAFAELFGSWAPGRPAGTALAHDWAAPLLELLRRVRAERRPGHVGLLLRTGRDGCVSGARFVSCFPVDSPYGPALLLLAAGPATSPAPPRGAAGAAERHLLERYETLLSALPQTVWTLAPDGTVTLPMAATAPAPAGLWHPGADALWMDSVHPKDRDRFGRVWREATRERSLVDTVVRVRLGDDPDRYRHLKLVAVPVPDGGAEPEWIGTVSDAEDDWRIRKREQLLAGMAAVPAARDLSEAFRMTAAAVVPDLVDAIAIFRVPQAAGYGSRAFDAPSVTRVAVAPGLPELPPLGEHFRLGPAADEAVNSQETMLFAFPAGAPPGHLISDVSTGWLREAGATCLALLPVVVDGRTVALASAANCRGNPPPDETDLALLQDVLRHMDGPLRRTLELQSVRDMALALQQSFLAPPPEVEEATLTALYHPADAAAEVGGDWYDAVRLPDGSVALTIGDIAGHDMAAATAMGRVNSMLRGLAYDGGPTASPAATLSRLDRVVQALDTPSLITAVHALLRPGPRDGRRLVLSNAGHPPPLLIPSDAPPRFLHDPARTDPPLCVADSVPRTDLHAVLRGGDILVLYTDGLVEVPGTDIDHSLQRLCERAETLSRRGLPLPDLIRSLLPAFPDRRDDIAVIALQTSPRTRNDA</sequence>
<proteinExistence type="predicted"/>
<evidence type="ECO:0000313" key="4">
    <source>
        <dbReference type="Proteomes" id="UP001500124"/>
    </source>
</evidence>
<organism evidence="3 4">
    <name type="scientific">Streptomyces similanensis</name>
    <dbReference type="NCBI Taxonomy" id="1274988"/>
    <lineage>
        <taxon>Bacteria</taxon>
        <taxon>Bacillati</taxon>
        <taxon>Actinomycetota</taxon>
        <taxon>Actinomycetes</taxon>
        <taxon>Kitasatosporales</taxon>
        <taxon>Streptomycetaceae</taxon>
        <taxon>Streptomyces</taxon>
    </lineage>
</organism>
<accession>A0ABP9LGD6</accession>
<dbReference type="Gene3D" id="3.30.450.20">
    <property type="entry name" value="PAS domain"/>
    <property type="match status" value="1"/>
</dbReference>
<dbReference type="PANTHER" id="PTHR43156:SF2">
    <property type="entry name" value="STAGE II SPORULATION PROTEIN E"/>
    <property type="match status" value="1"/>
</dbReference>
<dbReference type="EMBL" id="BAABKC010000112">
    <property type="protein sequence ID" value="GAA5075605.1"/>
    <property type="molecule type" value="Genomic_DNA"/>
</dbReference>
<dbReference type="PANTHER" id="PTHR43156">
    <property type="entry name" value="STAGE II SPORULATION PROTEIN E-RELATED"/>
    <property type="match status" value="1"/>
</dbReference>
<feature type="domain" description="PPM-type phosphatase" evidence="2">
    <location>
        <begin position="458"/>
        <end position="677"/>
    </location>
</feature>
<dbReference type="Pfam" id="PF07228">
    <property type="entry name" value="SpoIIE"/>
    <property type="match status" value="1"/>
</dbReference>